<accession>A0ABN9QRN0</accession>
<name>A0ABN9QRN0_9DINO</name>
<organism evidence="2 3">
    <name type="scientific">Prorocentrum cordatum</name>
    <dbReference type="NCBI Taxonomy" id="2364126"/>
    <lineage>
        <taxon>Eukaryota</taxon>
        <taxon>Sar</taxon>
        <taxon>Alveolata</taxon>
        <taxon>Dinophyceae</taxon>
        <taxon>Prorocentrales</taxon>
        <taxon>Prorocentraceae</taxon>
        <taxon>Prorocentrum</taxon>
    </lineage>
</organism>
<protein>
    <recommendedName>
        <fullName evidence="4">Histone acetyltransferase</fullName>
    </recommendedName>
</protein>
<feature type="region of interest" description="Disordered" evidence="1">
    <location>
        <begin position="50"/>
        <end position="72"/>
    </location>
</feature>
<dbReference type="Proteomes" id="UP001189429">
    <property type="component" value="Unassembled WGS sequence"/>
</dbReference>
<feature type="compositionally biased region" description="Low complexity" evidence="1">
    <location>
        <begin position="24"/>
        <end position="34"/>
    </location>
</feature>
<dbReference type="EMBL" id="CAUYUJ010004274">
    <property type="protein sequence ID" value="CAK0808878.1"/>
    <property type="molecule type" value="Genomic_DNA"/>
</dbReference>
<keyword evidence="3" id="KW-1185">Reference proteome</keyword>
<evidence type="ECO:0000256" key="1">
    <source>
        <dbReference type="SAM" id="MobiDB-lite"/>
    </source>
</evidence>
<evidence type="ECO:0000313" key="3">
    <source>
        <dbReference type="Proteomes" id="UP001189429"/>
    </source>
</evidence>
<evidence type="ECO:0000313" key="2">
    <source>
        <dbReference type="EMBL" id="CAK0808878.1"/>
    </source>
</evidence>
<gene>
    <name evidence="2" type="ORF">PCOR1329_LOCUS14324</name>
</gene>
<feature type="compositionally biased region" description="Low complexity" evidence="1">
    <location>
        <begin position="50"/>
        <end position="64"/>
    </location>
</feature>
<feature type="non-terminal residue" evidence="2">
    <location>
        <position position="1"/>
    </location>
</feature>
<evidence type="ECO:0008006" key="4">
    <source>
        <dbReference type="Google" id="ProtNLM"/>
    </source>
</evidence>
<proteinExistence type="predicted"/>
<sequence>AARRIPNHAPEEAVRCEETRDFAEASTAAGGSPGAAAAAGLAVVAAAAASSAGGPPRSSGGPPSCKRPAASSQVALDEMGVVHGSGAPVAAAGGTRRVACSIQAAPAGGHHLMQGRVLHDDSEEFLVCTTCYMYARTSKMVWKGLRGECEGAAARARKGSRAQARNDFEQGALPGPGAKQVFGALTAPTAVVKARWSEKLGVAAEAGGGASAAAPTAAASLAGAAQPARSRRTAASVVTAGASAPAGARIPPPVAAVVGVRARGRAGHEASAAAAGARAAAAL</sequence>
<comment type="caution">
    <text evidence="2">The sequence shown here is derived from an EMBL/GenBank/DDBJ whole genome shotgun (WGS) entry which is preliminary data.</text>
</comment>
<reference evidence="2" key="1">
    <citation type="submission" date="2023-10" db="EMBL/GenBank/DDBJ databases">
        <authorList>
            <person name="Chen Y."/>
            <person name="Shah S."/>
            <person name="Dougan E. K."/>
            <person name="Thang M."/>
            <person name="Chan C."/>
        </authorList>
    </citation>
    <scope>NUCLEOTIDE SEQUENCE [LARGE SCALE GENOMIC DNA]</scope>
</reference>
<feature type="compositionally biased region" description="Basic and acidic residues" evidence="1">
    <location>
        <begin position="9"/>
        <end position="23"/>
    </location>
</feature>
<feature type="region of interest" description="Disordered" evidence="1">
    <location>
        <begin position="1"/>
        <end position="34"/>
    </location>
</feature>